<evidence type="ECO:0000313" key="8">
    <source>
        <dbReference type="EMBL" id="RXW32416.1"/>
    </source>
</evidence>
<keyword evidence="3" id="KW-0547">Nucleotide-binding</keyword>
<evidence type="ECO:0000256" key="1">
    <source>
        <dbReference type="ARBA" id="ARBA00004202"/>
    </source>
</evidence>
<organism evidence="8 9">
    <name type="scientific">Propioniciclava flava</name>
    <dbReference type="NCBI Taxonomy" id="2072026"/>
    <lineage>
        <taxon>Bacteria</taxon>
        <taxon>Bacillati</taxon>
        <taxon>Actinomycetota</taxon>
        <taxon>Actinomycetes</taxon>
        <taxon>Propionibacteriales</taxon>
        <taxon>Propionibacteriaceae</taxon>
        <taxon>Propioniciclava</taxon>
    </lineage>
</organism>
<accession>A0A4Q2EI91</accession>
<keyword evidence="9" id="KW-1185">Reference proteome</keyword>
<comment type="caution">
    <text evidence="8">The sequence shown here is derived from an EMBL/GenBank/DDBJ whole genome shotgun (WGS) entry which is preliminary data.</text>
</comment>
<keyword evidence="5" id="KW-0046">Antibiotic resistance</keyword>
<feature type="domain" description="ABC transporter" evidence="7">
    <location>
        <begin position="43"/>
        <end position="266"/>
    </location>
</feature>
<dbReference type="InterPro" id="IPR003593">
    <property type="entry name" value="AAA+_ATPase"/>
</dbReference>
<evidence type="ECO:0000256" key="4">
    <source>
        <dbReference type="ARBA" id="ARBA00022840"/>
    </source>
</evidence>
<dbReference type="InterPro" id="IPR003439">
    <property type="entry name" value="ABC_transporter-like_ATP-bd"/>
</dbReference>
<evidence type="ECO:0000256" key="2">
    <source>
        <dbReference type="ARBA" id="ARBA00022448"/>
    </source>
</evidence>
<dbReference type="CDD" id="cd03230">
    <property type="entry name" value="ABC_DR_subfamily_A"/>
    <property type="match status" value="1"/>
</dbReference>
<dbReference type="InterPro" id="IPR027417">
    <property type="entry name" value="P-loop_NTPase"/>
</dbReference>
<name>A0A4Q2EI91_9ACTN</name>
<proteinExistence type="predicted"/>
<dbReference type="AlphaFoldDB" id="A0A4Q2EI91"/>
<dbReference type="GO" id="GO:0005524">
    <property type="term" value="F:ATP binding"/>
    <property type="evidence" value="ECO:0007669"/>
    <property type="project" value="UniProtKB-KW"/>
</dbReference>
<dbReference type="GO" id="GO:0005886">
    <property type="term" value="C:plasma membrane"/>
    <property type="evidence" value="ECO:0007669"/>
    <property type="project" value="UniProtKB-SubCell"/>
</dbReference>
<dbReference type="SUPFAM" id="SSF52540">
    <property type="entry name" value="P-loop containing nucleoside triphosphate hydrolases"/>
    <property type="match status" value="1"/>
</dbReference>
<comment type="subcellular location">
    <subcellularLocation>
        <location evidence="1">Cell membrane</location>
        <topology evidence="1">Peripheral membrane protein</topology>
    </subcellularLocation>
</comment>
<keyword evidence="2" id="KW-0813">Transport</keyword>
<dbReference type="InterPro" id="IPR050763">
    <property type="entry name" value="ABC_transporter_ATP-binding"/>
</dbReference>
<dbReference type="Gene3D" id="3.40.50.300">
    <property type="entry name" value="P-loop containing nucleotide triphosphate hydrolases"/>
    <property type="match status" value="1"/>
</dbReference>
<dbReference type="EMBL" id="PPCV01000004">
    <property type="protein sequence ID" value="RXW32416.1"/>
    <property type="molecule type" value="Genomic_DNA"/>
</dbReference>
<dbReference type="GO" id="GO:0016887">
    <property type="term" value="F:ATP hydrolysis activity"/>
    <property type="evidence" value="ECO:0007669"/>
    <property type="project" value="InterPro"/>
</dbReference>
<dbReference type="SMART" id="SM00382">
    <property type="entry name" value="AAA"/>
    <property type="match status" value="1"/>
</dbReference>
<dbReference type="PROSITE" id="PS50893">
    <property type="entry name" value="ABC_TRANSPORTER_2"/>
    <property type="match status" value="1"/>
</dbReference>
<evidence type="ECO:0000256" key="3">
    <source>
        <dbReference type="ARBA" id="ARBA00022741"/>
    </source>
</evidence>
<evidence type="ECO:0000259" key="7">
    <source>
        <dbReference type="PROSITE" id="PS50893"/>
    </source>
</evidence>
<dbReference type="Pfam" id="PF00005">
    <property type="entry name" value="ABC_tran"/>
    <property type="match status" value="1"/>
</dbReference>
<dbReference type="InterPro" id="IPR017871">
    <property type="entry name" value="ABC_transporter-like_CS"/>
</dbReference>
<protein>
    <submittedName>
        <fullName evidence="8">ABC transporter ATP-binding protein</fullName>
    </submittedName>
</protein>
<evidence type="ECO:0000256" key="6">
    <source>
        <dbReference type="SAM" id="MobiDB-lite"/>
    </source>
</evidence>
<sequence length="271" mass="28467">MRARRKLTPPSAPCCPGVTHTPDASARRARRRYADQVPSTPALICSDLKVTFGDTPVLRGLTFEAPAGEVTALLGPNGAGKTTAMRVLTGLIPATSGTVTTLGMSAGHPDALARIGLMPQATGAWSGVRARELLRYLASLYAHPQSVEALAERIGIDLASSTPYRRLSGGQQQAVNLAGALVGRPDLVLLDEPTAGMDPHARRRTWALIRDLADAGVAVVLTTHAMDEAADLADHVWIMDAGRIAIDGTVADLTAESSLEDVFLAHTTEAP</sequence>
<reference evidence="8 9" key="1">
    <citation type="submission" date="2018-01" db="EMBL/GenBank/DDBJ databases">
        <title>Lactibacter flavus gen. nov., sp. nov., a novel bacterium of the family Propionibacteriaceae isolated from raw milk and dairy products.</title>
        <authorList>
            <person name="Wenning M."/>
            <person name="Breitenwieser F."/>
            <person name="Huptas C."/>
            <person name="von Neubeck M."/>
            <person name="Busse H.-J."/>
            <person name="Scherer S."/>
        </authorList>
    </citation>
    <scope>NUCLEOTIDE SEQUENCE [LARGE SCALE GENOMIC DNA]</scope>
    <source>
        <strain evidence="8 9">VG341</strain>
    </source>
</reference>
<feature type="region of interest" description="Disordered" evidence="6">
    <location>
        <begin position="1"/>
        <end position="25"/>
    </location>
</feature>
<dbReference type="PANTHER" id="PTHR42711">
    <property type="entry name" value="ABC TRANSPORTER ATP-BINDING PROTEIN"/>
    <property type="match status" value="1"/>
</dbReference>
<dbReference type="GO" id="GO:0046677">
    <property type="term" value="P:response to antibiotic"/>
    <property type="evidence" value="ECO:0007669"/>
    <property type="project" value="UniProtKB-KW"/>
</dbReference>
<gene>
    <name evidence="8" type="ORF">C1706_07695</name>
</gene>
<dbReference type="PROSITE" id="PS00211">
    <property type="entry name" value="ABC_TRANSPORTER_1"/>
    <property type="match status" value="1"/>
</dbReference>
<evidence type="ECO:0000313" key="9">
    <source>
        <dbReference type="Proteomes" id="UP000290624"/>
    </source>
</evidence>
<evidence type="ECO:0000256" key="5">
    <source>
        <dbReference type="ARBA" id="ARBA00023251"/>
    </source>
</evidence>
<dbReference type="PANTHER" id="PTHR42711:SF16">
    <property type="entry name" value="ABC TRANSPORTER ATP-BINDING PROTEIN"/>
    <property type="match status" value="1"/>
</dbReference>
<dbReference type="OrthoDB" id="9804819at2"/>
<dbReference type="Proteomes" id="UP000290624">
    <property type="component" value="Unassembled WGS sequence"/>
</dbReference>
<keyword evidence="4 8" id="KW-0067">ATP-binding</keyword>